<keyword evidence="8" id="KW-1185">Reference proteome</keyword>
<keyword evidence="1" id="KW-0079">Bacteriocin immunity</keyword>
<reference evidence="3" key="5">
    <citation type="submission" date="2023-08" db="EMBL/GenBank/DDBJ databases">
        <authorList>
            <person name="Page C.A."/>
            <person name="Perez-Diaz I.M."/>
        </authorList>
    </citation>
    <scope>NUCLEOTIDE SEQUENCE</scope>
    <source>
        <strain evidence="4">1.8.9</strain>
        <strain evidence="3">7.8.46</strain>
    </source>
</reference>
<evidence type="ECO:0000313" key="8">
    <source>
        <dbReference type="Proteomes" id="UP000238378"/>
    </source>
</evidence>
<dbReference type="EMBL" id="JAVLAQ010000001">
    <property type="protein sequence ID" value="MDT6989008.1"/>
    <property type="molecule type" value="Genomic_DNA"/>
</dbReference>
<organism evidence="2 11">
    <name type="scientific">Lactiplantibacillus pentosus</name>
    <name type="common">Lactobacillus pentosus</name>
    <dbReference type="NCBI Taxonomy" id="1589"/>
    <lineage>
        <taxon>Bacteria</taxon>
        <taxon>Bacillati</taxon>
        <taxon>Bacillota</taxon>
        <taxon>Bacilli</taxon>
        <taxon>Lactobacillales</taxon>
        <taxon>Lactobacillaceae</taxon>
        <taxon>Lactiplantibacillus</taxon>
    </lineage>
</organism>
<dbReference type="Proteomes" id="UP000281061">
    <property type="component" value="Unassembled WGS sequence"/>
</dbReference>
<comment type="caution">
    <text evidence="2">The sequence shown here is derived from an EMBL/GenBank/DDBJ whole genome shotgun (WGS) entry which is preliminary data.</text>
</comment>
<dbReference type="InterPro" id="IPR023130">
    <property type="entry name" value="Ta0600-like_sf"/>
</dbReference>
<dbReference type="KEGG" id="lpg:BB562_04595"/>
<dbReference type="Proteomes" id="UP001267003">
    <property type="component" value="Unassembled WGS sequence"/>
</dbReference>
<evidence type="ECO:0000313" key="11">
    <source>
        <dbReference type="Proteomes" id="UP001151834"/>
    </source>
</evidence>
<dbReference type="GeneID" id="49394744"/>
<name>A0A241RS37_LACPE</name>
<dbReference type="SUPFAM" id="SSF109797">
    <property type="entry name" value="Bacteriocin immunity protein-like"/>
    <property type="match status" value="1"/>
</dbReference>
<dbReference type="AlphaFoldDB" id="A0A241RS37"/>
<accession>A0A241RS37</accession>
<reference evidence="2" key="3">
    <citation type="submission" date="2022-11" db="EMBL/GenBank/DDBJ databases">
        <authorList>
            <person name="Wang Z."/>
        </authorList>
    </citation>
    <scope>NUCLEOTIDE SEQUENCE</scope>
    <source>
        <strain evidence="2">P2000</strain>
    </source>
</reference>
<reference evidence="9 10" key="2">
    <citation type="submission" date="2018-10" db="EMBL/GenBank/DDBJ databases">
        <title>Genome sequences of five Lactobacillus pentosus strains isolated from brines of traditionally fermented spanish-style green table olives and differences between them.</title>
        <authorList>
            <person name="Jimenez Diaz R."/>
        </authorList>
    </citation>
    <scope>NUCLEOTIDE SEQUENCE [LARGE SCALE GENOMIC DNA]</scope>
    <source>
        <strain evidence="6 9">IG10</strain>
        <strain evidence="7 10">IG8</strain>
    </source>
</reference>
<dbReference type="OrthoDB" id="2297707at2"/>
<dbReference type="Gene3D" id="1.20.1440.50">
    <property type="entry name" value="Ta0600-like"/>
    <property type="match status" value="1"/>
</dbReference>
<dbReference type="Proteomes" id="UP000276249">
    <property type="component" value="Unassembled WGS sequence"/>
</dbReference>
<gene>
    <name evidence="5" type="ORF">C6Y08_10660</name>
    <name evidence="7" type="ORF">D6U17_08285</name>
    <name evidence="6" type="ORF">D6U18_08200</name>
    <name evidence="2" type="ORF">OOJ94_02360</name>
    <name evidence="3" type="ORF">RI536_02670</name>
    <name evidence="4" type="ORF">RI555_04720</name>
</gene>
<dbReference type="Proteomes" id="UP000238378">
    <property type="component" value="Unassembled WGS sequence"/>
</dbReference>
<dbReference type="EMBL" id="RDCL01000052">
    <property type="protein sequence ID" value="RMW54890.1"/>
    <property type="molecule type" value="Genomic_DNA"/>
</dbReference>
<evidence type="ECO:0000313" key="3">
    <source>
        <dbReference type="EMBL" id="MDT6989008.1"/>
    </source>
</evidence>
<evidence type="ECO:0000313" key="4">
    <source>
        <dbReference type="EMBL" id="MDT7038316.1"/>
    </source>
</evidence>
<proteinExistence type="predicted"/>
<dbReference type="Proteomes" id="UP001151834">
    <property type="component" value="Unassembled WGS sequence"/>
</dbReference>
<evidence type="ECO:0000313" key="9">
    <source>
        <dbReference type="Proteomes" id="UP000276249"/>
    </source>
</evidence>
<evidence type="ECO:0000313" key="10">
    <source>
        <dbReference type="Proteomes" id="UP000281061"/>
    </source>
</evidence>
<reference evidence="5 8" key="1">
    <citation type="submission" date="2018-03" db="EMBL/GenBank/DDBJ databases">
        <title>Draft Genome Sequences of six Lactobacillus pentosus Strains Isolated from Brines of Traditionally Fermented Spanish-Style Green Table Olives.</title>
        <authorList>
            <person name="Calero-Delgado B."/>
            <person name="Martin-Platero A.M."/>
            <person name="Perez-Pulido A.J."/>
            <person name="Benitez-Cabello A."/>
            <person name="Casimiro-Soriguer C.S."/>
            <person name="Martinez-Bueno M."/>
            <person name="Arroyo-Lopez F.N."/>
            <person name="Rodriguez-Gomez F."/>
            <person name="Bautista-Gallego J."/>
            <person name="Garrido-Fernandez A."/>
            <person name="Jimenez-Diaz R."/>
        </authorList>
    </citation>
    <scope>NUCLEOTIDE SEQUENCE [LARGE SCALE GENOMIC DNA]</scope>
    <source>
        <strain evidence="5 8">IG2</strain>
    </source>
</reference>
<evidence type="ECO:0000313" key="6">
    <source>
        <dbReference type="EMBL" id="RMW47646.1"/>
    </source>
</evidence>
<evidence type="ECO:0000313" key="7">
    <source>
        <dbReference type="EMBL" id="RMW54890.1"/>
    </source>
</evidence>
<dbReference type="EMBL" id="PVOB01000179">
    <property type="protein sequence ID" value="PRO94364.1"/>
    <property type="molecule type" value="Genomic_DNA"/>
</dbReference>
<protein>
    <submittedName>
        <fullName evidence="2">Bacteriocin immunity protein</fullName>
    </submittedName>
</protein>
<reference evidence="2" key="4">
    <citation type="journal article" date="2023" name="Front Nutr">
        <title>Lactiplantibacillus pentosus P2020 protects the hyperuricemia and renal inflammation in mice.</title>
        <authorList>
            <person name="Wang Z."/>
            <person name="Song L."/>
            <person name="Li X."/>
            <person name="Xiao Y."/>
            <person name="Huang Y."/>
            <person name="Zhang Y."/>
            <person name="Li J."/>
            <person name="Li M."/>
            <person name="Ren Z."/>
        </authorList>
    </citation>
    <scope>NUCLEOTIDE SEQUENCE</scope>
    <source>
        <strain evidence="2">P2000</strain>
    </source>
</reference>
<dbReference type="Proteomes" id="UP001263852">
    <property type="component" value="Unassembled WGS sequence"/>
</dbReference>
<evidence type="ECO:0000256" key="1">
    <source>
        <dbReference type="ARBA" id="ARBA00023025"/>
    </source>
</evidence>
<dbReference type="EMBL" id="RDCJ01000089">
    <property type="protein sequence ID" value="RMW47646.1"/>
    <property type="molecule type" value="Genomic_DNA"/>
</dbReference>
<dbReference type="EMBL" id="JAVLAO010000001">
    <property type="protein sequence ID" value="MDT7038316.1"/>
    <property type="molecule type" value="Genomic_DNA"/>
</dbReference>
<dbReference type="InterPro" id="IPR015046">
    <property type="entry name" value="LciA_Immunity-like"/>
</dbReference>
<dbReference type="GO" id="GO:0030153">
    <property type="term" value="P:bacteriocin immunity"/>
    <property type="evidence" value="ECO:0007669"/>
    <property type="project" value="UniProtKB-KW"/>
</dbReference>
<dbReference type="RefSeq" id="WP_050339580.1">
    <property type="nucleotide sequence ID" value="NZ_BJZC01000019.1"/>
</dbReference>
<dbReference type="EMBL" id="JAPEQV010000002">
    <property type="protein sequence ID" value="MDF2311661.1"/>
    <property type="molecule type" value="Genomic_DNA"/>
</dbReference>
<evidence type="ECO:0000313" key="2">
    <source>
        <dbReference type="EMBL" id="MDF2311661.1"/>
    </source>
</evidence>
<sequence>MLKNENAIALTRAIDVAYSDPEVRAIPELSEALAKAAQDLDCVMDHHQVASRLNHLLTTWGSNHSRGPAVLDQLYLVTLQDGVDVPCQVPYQRG</sequence>
<dbReference type="Pfam" id="PF08951">
    <property type="entry name" value="EntA_Immun"/>
    <property type="match status" value="1"/>
</dbReference>
<evidence type="ECO:0000313" key="5">
    <source>
        <dbReference type="EMBL" id="PRO94364.1"/>
    </source>
</evidence>